<feature type="domain" description="Signal transduction histidine kinase internal region" evidence="3">
    <location>
        <begin position="166"/>
        <end position="246"/>
    </location>
</feature>
<keyword evidence="1" id="KW-0472">Membrane</keyword>
<dbReference type="Proteomes" id="UP000538147">
    <property type="component" value="Unassembled WGS sequence"/>
</dbReference>
<dbReference type="Gene3D" id="3.30.565.10">
    <property type="entry name" value="Histidine kinase-like ATPase, C-terminal domain"/>
    <property type="match status" value="1"/>
</dbReference>
<dbReference type="PANTHER" id="PTHR34220:SF7">
    <property type="entry name" value="SENSOR HISTIDINE KINASE YPDA"/>
    <property type="match status" value="1"/>
</dbReference>
<dbReference type="InterPro" id="IPR050640">
    <property type="entry name" value="Bact_2-comp_sensor_kinase"/>
</dbReference>
<dbReference type="GO" id="GO:0016020">
    <property type="term" value="C:membrane"/>
    <property type="evidence" value="ECO:0007669"/>
    <property type="project" value="InterPro"/>
</dbReference>
<dbReference type="PANTHER" id="PTHR34220">
    <property type="entry name" value="SENSOR HISTIDINE KINASE YPDA"/>
    <property type="match status" value="1"/>
</dbReference>
<sequence>MQDQDNTTDLATRGFFRDKNRAFWLLQTGGWTAYFGLRALSGLANRMEPSFLLPTAIITATGFSLTLLMAAAYRRIITMPPLRVLILSLIILCGASALFSVLEVWAHRAFYQPGWTPHGIEYLGAILLEFSVLGAWTGFYYGINYYLQLAEQTARMVAVARQANTAQLEMLRYQLNPHFLFNTLNSISTLVLLRQTERANAMLSRLASFLRYSLVGEREGLATIAQEAEALKLYLDIERTRFEDRLRTRFDIEPRVMEARLPSLLLQPIVENAIKYAVTPSEDGADIVVDARQMGDRLVITIADTGPGMNGSSGNAAAAGIGEAVAPGTNVGIANIRERLVQAYGADHRFELANNEPQGLIVLIDIPYQTTNMGNDRTTAGEIDRSGDILGAPTAVAMPATANQDF</sequence>
<organism evidence="4 5">
    <name type="scientific">Polymorphobacter multimanifer</name>
    <dbReference type="NCBI Taxonomy" id="1070431"/>
    <lineage>
        <taxon>Bacteria</taxon>
        <taxon>Pseudomonadati</taxon>
        <taxon>Pseudomonadota</taxon>
        <taxon>Alphaproteobacteria</taxon>
        <taxon>Sphingomonadales</taxon>
        <taxon>Sphingosinicellaceae</taxon>
        <taxon>Polymorphobacter</taxon>
    </lineage>
</organism>
<feature type="transmembrane region" description="Helical" evidence="1">
    <location>
        <begin position="52"/>
        <end position="72"/>
    </location>
</feature>
<dbReference type="InterPro" id="IPR036890">
    <property type="entry name" value="HATPase_C_sf"/>
</dbReference>
<dbReference type="Pfam" id="PF02518">
    <property type="entry name" value="HATPase_c"/>
    <property type="match status" value="1"/>
</dbReference>
<dbReference type="EMBL" id="JACIIV010000007">
    <property type="protein sequence ID" value="MBB6227038.1"/>
    <property type="molecule type" value="Genomic_DNA"/>
</dbReference>
<feature type="transmembrane region" description="Helical" evidence="1">
    <location>
        <begin position="22"/>
        <end position="40"/>
    </location>
</feature>
<proteinExistence type="predicted"/>
<feature type="domain" description="Histidine kinase/HSP90-like ATPase" evidence="2">
    <location>
        <begin position="264"/>
        <end position="368"/>
    </location>
</feature>
<feature type="transmembrane region" description="Helical" evidence="1">
    <location>
        <begin position="84"/>
        <end position="102"/>
    </location>
</feature>
<dbReference type="AlphaFoldDB" id="A0A841LDI5"/>
<accession>A0A841LDI5</accession>
<reference evidence="4 5" key="1">
    <citation type="submission" date="2020-08" db="EMBL/GenBank/DDBJ databases">
        <title>Genomic Encyclopedia of Type Strains, Phase IV (KMG-IV): sequencing the most valuable type-strain genomes for metagenomic binning, comparative biology and taxonomic classification.</title>
        <authorList>
            <person name="Goeker M."/>
        </authorList>
    </citation>
    <scope>NUCLEOTIDE SEQUENCE [LARGE SCALE GENOMIC DNA]</scope>
    <source>
        <strain evidence="4 5">DSM 102189</strain>
    </source>
</reference>
<comment type="caution">
    <text evidence="4">The sequence shown here is derived from an EMBL/GenBank/DDBJ whole genome shotgun (WGS) entry which is preliminary data.</text>
</comment>
<dbReference type="InterPro" id="IPR010559">
    <property type="entry name" value="Sig_transdc_His_kin_internal"/>
</dbReference>
<name>A0A841LDI5_9SPHN</name>
<dbReference type="InterPro" id="IPR003594">
    <property type="entry name" value="HATPase_dom"/>
</dbReference>
<gene>
    <name evidence="4" type="ORF">FHS79_001200</name>
</gene>
<evidence type="ECO:0000313" key="4">
    <source>
        <dbReference type="EMBL" id="MBB6227038.1"/>
    </source>
</evidence>
<feature type="transmembrane region" description="Helical" evidence="1">
    <location>
        <begin position="122"/>
        <end position="147"/>
    </location>
</feature>
<dbReference type="Pfam" id="PF06580">
    <property type="entry name" value="His_kinase"/>
    <property type="match status" value="1"/>
</dbReference>
<dbReference type="SUPFAM" id="SSF55874">
    <property type="entry name" value="ATPase domain of HSP90 chaperone/DNA topoisomerase II/histidine kinase"/>
    <property type="match status" value="1"/>
</dbReference>
<keyword evidence="4" id="KW-0418">Kinase</keyword>
<evidence type="ECO:0000259" key="3">
    <source>
        <dbReference type="Pfam" id="PF06580"/>
    </source>
</evidence>
<dbReference type="GO" id="GO:0000155">
    <property type="term" value="F:phosphorelay sensor kinase activity"/>
    <property type="evidence" value="ECO:0007669"/>
    <property type="project" value="InterPro"/>
</dbReference>
<evidence type="ECO:0000259" key="2">
    <source>
        <dbReference type="Pfam" id="PF02518"/>
    </source>
</evidence>
<dbReference type="RefSeq" id="WP_184196852.1">
    <property type="nucleotide sequence ID" value="NZ_JACIIV010000007.1"/>
</dbReference>
<keyword evidence="5" id="KW-1185">Reference proteome</keyword>
<evidence type="ECO:0000313" key="5">
    <source>
        <dbReference type="Proteomes" id="UP000538147"/>
    </source>
</evidence>
<keyword evidence="1" id="KW-0812">Transmembrane</keyword>
<protein>
    <submittedName>
        <fullName evidence="4">Signal transduction histidine kinase</fullName>
    </submittedName>
</protein>
<evidence type="ECO:0000256" key="1">
    <source>
        <dbReference type="SAM" id="Phobius"/>
    </source>
</evidence>
<keyword evidence="1" id="KW-1133">Transmembrane helix</keyword>
<keyword evidence="4" id="KW-0808">Transferase</keyword>